<dbReference type="AlphaFoldDB" id="A0A419W4J8"/>
<sequence>MKKYNLSFPPGRSKLVHFYSLIALSILTFFSACQSKKETYTRGIGVYPGNPEEDASPELVAAPDNYRNLAKNRAAYHSSSYDYNLTAQLITDGIIDTEEPNWISISTNTGVLPKNEREYLLDHNVVTTINLEGNEAWLQFEIAGGSVIPEISEIDLIGMLASDKSKSGKWQFVCSASDDGENWTVLDEKQGSSMSGQAMCNADEAKLSISNLERMLEGQKKIITSFNFAPASHRYYRLKLSAPSAEKWTITDLDFFNNQKKVEMAPSHYFKSAWMSSGQKDEWVYLDLGAVCSIDKFNLYWIKKAAKGQIQVSDNLSNGWTDVTSFDSDELSNEIKLDSPVDGRYVRVNMETAPGEKIILSELEVFGKGGLIPTPKAAPTSTSNSNLSLTRGEWKLQRASEVEGTGAAISQKDFDDSSWIPATVPGTVLTSYVNIGALPDPNYSDNQLMISESFFYSDFWYRNEFEVPANFKNDKLFLNFDGINWKADVFVNGKNAGKIEGAFIHGKFDVTDLITPGQKNSLAVLIHKNDNPGVIKEQTQKTPDKNGGILGADNPTFHASIGWDWIPTIRGRNIGIWNDVFLSTVGPVSIEDPFVSTDLALPDTSAADINVEVSLRNNSSENIEGVLKGNYGDIAFEKNISLKANEVKSVELNPSNCPSLHFENPKLWWPKGYGSPNLYDVNLKFEVGGTVTDSKEFKSGVREMSYTEENGILSLFINGRRFIGRGGNWGFSESNLNYRSREYDIAVAYHADMNFTLIRNWVGQIGDDELYEACDKYGVMIWQDFWLANPWDGPDPDNDGMFMENATDMVKRIRNHPSIAIYCGRNEGNPPMSLDTALNNLVSNQHPGLHYISHSSRGVVSGEGPYRALPVKTYYTINGLDKFHSERGMPNVMTYESLKQTLPDSALWPQNRLWGVHDYCLEGAQGAASFNQIIEKAFGKANDAQEFTELAQWINYEGYRGMFEARSQYRKGLLLWMSHSAWPSMVWQTYDYYFEPTAAYFGVKKACEPIHIQWNPVTDEIEVVNNYGRDRTGLAVKAELINMDGAIVWESDSTIDSDEDSTEKCFKLEFPANLSEVHFIKLTLTDGDKVISDNFYWRSLEEGNYQALNNLPKVNLENSTTVSKSNEAWSLTTILKNTSDTPALMVRLNVVGTKSGERILPTFYSDNYVSLMPGEEKEITVNLKNEDTNGEEPKVEITGFNIAQK</sequence>
<proteinExistence type="inferred from homology"/>
<accession>A0A419W4J8</accession>
<keyword evidence="3" id="KW-0326">Glycosidase</keyword>
<dbReference type="InterPro" id="IPR008979">
    <property type="entry name" value="Galactose-bd-like_sf"/>
</dbReference>
<protein>
    <submittedName>
        <fullName evidence="5">Glycosyl hydrolase family 2</fullName>
    </submittedName>
</protein>
<evidence type="ECO:0000313" key="6">
    <source>
        <dbReference type="Proteomes" id="UP000283387"/>
    </source>
</evidence>
<dbReference type="InterPro" id="IPR054593">
    <property type="entry name" value="Beta-mannosidase-like_N2"/>
</dbReference>
<dbReference type="PROSITE" id="PS51257">
    <property type="entry name" value="PROKAR_LIPOPROTEIN"/>
    <property type="match status" value="1"/>
</dbReference>
<dbReference type="InterPro" id="IPR036156">
    <property type="entry name" value="Beta-gal/glucu_dom_sf"/>
</dbReference>
<dbReference type="PANTHER" id="PTHR43536:SF1">
    <property type="entry name" value="MANNOSYLGLYCOPROTEIN ENDO-BETA-MANNOSIDASE"/>
    <property type="match status" value="1"/>
</dbReference>
<evidence type="ECO:0000313" key="5">
    <source>
        <dbReference type="EMBL" id="RKD90375.1"/>
    </source>
</evidence>
<dbReference type="EMBL" id="RAPN01000001">
    <property type="protein sequence ID" value="RKD90375.1"/>
    <property type="molecule type" value="Genomic_DNA"/>
</dbReference>
<dbReference type="PROSITE" id="PS50022">
    <property type="entry name" value="FA58C_3"/>
    <property type="match status" value="1"/>
</dbReference>
<feature type="domain" description="F5/8 type C" evidence="4">
    <location>
        <begin position="272"/>
        <end position="368"/>
    </location>
</feature>
<comment type="caution">
    <text evidence="5">The sequence shown here is derived from an EMBL/GenBank/DDBJ whole genome shotgun (WGS) entry which is preliminary data.</text>
</comment>
<keyword evidence="6" id="KW-1185">Reference proteome</keyword>
<dbReference type="Pfam" id="PF22633">
    <property type="entry name" value="F5_F8_type_C_2"/>
    <property type="match status" value="1"/>
</dbReference>
<dbReference type="Proteomes" id="UP000283387">
    <property type="component" value="Unassembled WGS sequence"/>
</dbReference>
<dbReference type="Gene3D" id="2.60.40.10">
    <property type="entry name" value="Immunoglobulins"/>
    <property type="match status" value="2"/>
</dbReference>
<dbReference type="InterPro" id="IPR043534">
    <property type="entry name" value="EBDG/EBM"/>
</dbReference>
<dbReference type="InterPro" id="IPR017853">
    <property type="entry name" value="GH"/>
</dbReference>
<name>A0A419W4J8_9BACT</name>
<dbReference type="InterPro" id="IPR041351">
    <property type="entry name" value="Ig_GlcNase"/>
</dbReference>
<dbReference type="InterPro" id="IPR013783">
    <property type="entry name" value="Ig-like_fold"/>
</dbReference>
<comment type="similarity">
    <text evidence="1">Belongs to the glycosyl hydrolase 2 family.</text>
</comment>
<dbReference type="InterPro" id="IPR006102">
    <property type="entry name" value="Ig-like_GH2"/>
</dbReference>
<dbReference type="GO" id="GO:0004553">
    <property type="term" value="F:hydrolase activity, hydrolyzing O-glycosyl compounds"/>
    <property type="evidence" value="ECO:0007669"/>
    <property type="project" value="InterPro"/>
</dbReference>
<evidence type="ECO:0000256" key="2">
    <source>
        <dbReference type="ARBA" id="ARBA00022801"/>
    </source>
</evidence>
<gene>
    <name evidence="5" type="ORF">BC643_0712</name>
</gene>
<dbReference type="SUPFAM" id="SSF49303">
    <property type="entry name" value="beta-Galactosidase/glucuronidase domain"/>
    <property type="match status" value="3"/>
</dbReference>
<organism evidence="5 6">
    <name type="scientific">Mangrovibacterium diazotrophicum</name>
    <dbReference type="NCBI Taxonomy" id="1261403"/>
    <lineage>
        <taxon>Bacteria</taxon>
        <taxon>Pseudomonadati</taxon>
        <taxon>Bacteroidota</taxon>
        <taxon>Bacteroidia</taxon>
        <taxon>Marinilabiliales</taxon>
        <taxon>Prolixibacteraceae</taxon>
        <taxon>Mangrovibacterium</taxon>
    </lineage>
</organism>
<reference evidence="5 6" key="1">
    <citation type="submission" date="2018-09" db="EMBL/GenBank/DDBJ databases">
        <title>Genomic Encyclopedia of Archaeal and Bacterial Type Strains, Phase II (KMG-II): from individual species to whole genera.</title>
        <authorList>
            <person name="Goeker M."/>
        </authorList>
    </citation>
    <scope>NUCLEOTIDE SEQUENCE [LARGE SCALE GENOMIC DNA]</scope>
    <source>
        <strain evidence="5 6">DSM 27148</strain>
    </source>
</reference>
<dbReference type="Pfam" id="PF00703">
    <property type="entry name" value="Glyco_hydro_2"/>
    <property type="match status" value="1"/>
</dbReference>
<dbReference type="RefSeq" id="WP_120271785.1">
    <property type="nucleotide sequence ID" value="NZ_RAPN01000001.1"/>
</dbReference>
<evidence type="ECO:0000259" key="4">
    <source>
        <dbReference type="PROSITE" id="PS50022"/>
    </source>
</evidence>
<dbReference type="GO" id="GO:0005975">
    <property type="term" value="P:carbohydrate metabolic process"/>
    <property type="evidence" value="ECO:0007669"/>
    <property type="project" value="InterPro"/>
</dbReference>
<keyword evidence="2 5" id="KW-0378">Hydrolase</keyword>
<dbReference type="Pfam" id="PF18368">
    <property type="entry name" value="Ig_GlcNase"/>
    <property type="match status" value="1"/>
</dbReference>
<evidence type="ECO:0000256" key="1">
    <source>
        <dbReference type="ARBA" id="ARBA00007401"/>
    </source>
</evidence>
<evidence type="ECO:0000256" key="3">
    <source>
        <dbReference type="ARBA" id="ARBA00023295"/>
    </source>
</evidence>
<dbReference type="InterPro" id="IPR000421">
    <property type="entry name" value="FA58C"/>
</dbReference>
<dbReference type="Pfam" id="PF22666">
    <property type="entry name" value="Glyco_hydro_2_N2"/>
    <property type="match status" value="1"/>
</dbReference>
<dbReference type="SUPFAM" id="SSF51445">
    <property type="entry name" value="(Trans)glycosidases"/>
    <property type="match status" value="1"/>
</dbReference>
<dbReference type="SUPFAM" id="SSF49785">
    <property type="entry name" value="Galactose-binding domain-like"/>
    <property type="match status" value="2"/>
</dbReference>
<dbReference type="Gene3D" id="2.60.120.260">
    <property type="entry name" value="Galactose-binding domain-like"/>
    <property type="match status" value="3"/>
</dbReference>
<dbReference type="Gene3D" id="3.20.20.80">
    <property type="entry name" value="Glycosidases"/>
    <property type="match status" value="1"/>
</dbReference>
<dbReference type="PANTHER" id="PTHR43536">
    <property type="entry name" value="MANNOSYLGLYCOPROTEIN ENDO-BETA-MANNOSIDASE"/>
    <property type="match status" value="1"/>
</dbReference>
<dbReference type="OrthoDB" id="9801077at2"/>